<evidence type="ECO:0000313" key="2">
    <source>
        <dbReference type="Proteomes" id="UP001212498"/>
    </source>
</evidence>
<reference evidence="1 2" key="1">
    <citation type="submission" date="2022-11" db="EMBL/GenBank/DDBJ databases">
        <title>Nonomuraea corallina sp. nov., a new species of the genus Nonomuraea isolated from sea side sediment in Thai sea.</title>
        <authorList>
            <person name="Ngamcharungchit C."/>
            <person name="Matsumoto A."/>
            <person name="Suriyachadkun C."/>
            <person name="Panbangred W."/>
            <person name="Inahashi Y."/>
            <person name="Intra B."/>
        </authorList>
    </citation>
    <scope>NUCLEOTIDE SEQUENCE [LARGE SCALE GENOMIC DNA]</scope>
    <source>
        <strain evidence="1 2">DSM 43553</strain>
    </source>
</reference>
<evidence type="ECO:0000313" key="1">
    <source>
        <dbReference type="EMBL" id="MDA0640607.1"/>
    </source>
</evidence>
<accession>A0ABT4STM2</accession>
<dbReference type="CDD" id="cd16387">
    <property type="entry name" value="ParB_N_Srx"/>
    <property type="match status" value="1"/>
</dbReference>
<dbReference type="RefSeq" id="WP_271275790.1">
    <property type="nucleotide sequence ID" value="NZ_BAABFD010000032.1"/>
</dbReference>
<name>A0ABT4STM2_9ACTN</name>
<proteinExistence type="predicted"/>
<protein>
    <submittedName>
        <fullName evidence="1">ParB/Srx family N-terminal domain-containing protein</fullName>
    </submittedName>
</protein>
<sequence>MDRETITMMTEGNSMHLGGGTLFDALNEELAELTADYGDEVNQALKLAAAQPLSTADADRLFTEILVVLRTGGRNPDPATRERVVRDIQRRVSELVATPRIPAGPSDGGIRLVSKHGLDPREVLPTPQFHNHAIPMTEGYVDVNELILWKDNHRVELQVEEFKERNHRLPDDDEMLMLVQGQLDLPSMGKEDPFEIEALARSIARKGVERPPIVTHEGEPKDGNRRIAAAKYVLSAKGFTAEERDRARWIRVWRAPKGTTEDQFEAIVVALNFEPEYKQAWEEYVKARQVVAAYRLARSDVRGRFTTNLDNQIKREVAGRFAIRTQEVNRYLKMMQWSEDFQDYHEEKGRERAETKYRANDIFQWFYEIDAGKKGQKLTERLDQDDDLKGVVYDLMYDVLDSGAQVRKLHQVVADENALKVLMEAHALAATDQPRALSMVNEAIGLASRNSPTKKIGFEQWLHTAVARFGSASPDDWARIDQSMLMNLDRVLTGALGAVDGALRSQGIAPVERP</sequence>
<keyword evidence="2" id="KW-1185">Reference proteome</keyword>
<comment type="caution">
    <text evidence="1">The sequence shown here is derived from an EMBL/GenBank/DDBJ whole genome shotgun (WGS) entry which is preliminary data.</text>
</comment>
<gene>
    <name evidence="1" type="ORF">OUY24_08250</name>
</gene>
<dbReference type="Proteomes" id="UP001212498">
    <property type="component" value="Unassembled WGS sequence"/>
</dbReference>
<dbReference type="EMBL" id="JAPNUD010000014">
    <property type="protein sequence ID" value="MDA0640607.1"/>
    <property type="molecule type" value="Genomic_DNA"/>
</dbReference>
<organism evidence="1 2">
    <name type="scientific">Nonomuraea ferruginea</name>
    <dbReference type="NCBI Taxonomy" id="46174"/>
    <lineage>
        <taxon>Bacteria</taxon>
        <taxon>Bacillati</taxon>
        <taxon>Actinomycetota</taxon>
        <taxon>Actinomycetes</taxon>
        <taxon>Streptosporangiales</taxon>
        <taxon>Streptosporangiaceae</taxon>
        <taxon>Nonomuraea</taxon>
    </lineage>
</organism>